<dbReference type="InterPro" id="IPR004564">
    <property type="entry name" value="OM_lipoprot_carrier_LolA-like"/>
</dbReference>
<evidence type="ECO:0008006" key="4">
    <source>
        <dbReference type="Google" id="ProtNLM"/>
    </source>
</evidence>
<evidence type="ECO:0000256" key="1">
    <source>
        <dbReference type="ARBA" id="ARBA00022729"/>
    </source>
</evidence>
<organism evidence="2 3">
    <name type="scientific">Novacetimonas maltaceti</name>
    <dbReference type="NCBI Taxonomy" id="1203393"/>
    <lineage>
        <taxon>Bacteria</taxon>
        <taxon>Pseudomonadati</taxon>
        <taxon>Pseudomonadota</taxon>
        <taxon>Alphaproteobacteria</taxon>
        <taxon>Acetobacterales</taxon>
        <taxon>Acetobacteraceae</taxon>
        <taxon>Novacetimonas</taxon>
    </lineage>
</organism>
<protein>
    <recommendedName>
        <fullName evidence="4">Outer membrane lipoprotein carrier protein LolA</fullName>
    </recommendedName>
</protein>
<dbReference type="PROSITE" id="PS51257">
    <property type="entry name" value="PROKAR_LIPOPROTEIN"/>
    <property type="match status" value="1"/>
</dbReference>
<dbReference type="SUPFAM" id="SSF89392">
    <property type="entry name" value="Prokaryotic lipoproteins and lipoprotein localization factors"/>
    <property type="match status" value="1"/>
</dbReference>
<sequence>MKDAMKPAFPFHVRRLMAGGLLMLLGACQAVPDRATLSQKDEITRVEHYLNDTHGLGAHFVQTWPDGGKGDGKLYYDPGRLRLDYTTPAAMKLTAANGHLVFIDPRRDSVTRMSLGHQPLGLLLQQPVHLDGEIVVTSVQHGTNSLQVSMARSDSPSQGLLTLGFSDISGTLSLIAIEMTDVERQHIRLDLDDVHAGPAWPDDLFSLNTTK</sequence>
<dbReference type="PANTHER" id="PTHR35869">
    <property type="entry name" value="OUTER-MEMBRANE LIPOPROTEIN CARRIER PROTEIN"/>
    <property type="match status" value="1"/>
</dbReference>
<accession>A0A2S3W5W9</accession>
<dbReference type="InterPro" id="IPR029046">
    <property type="entry name" value="LolA/LolB/LppX"/>
</dbReference>
<comment type="caution">
    <text evidence="2">The sequence shown here is derived from an EMBL/GenBank/DDBJ whole genome shotgun (WGS) entry which is preliminary data.</text>
</comment>
<dbReference type="Proteomes" id="UP000237344">
    <property type="component" value="Unassembled WGS sequence"/>
</dbReference>
<dbReference type="Pfam" id="PF03548">
    <property type="entry name" value="LolA"/>
    <property type="match status" value="1"/>
</dbReference>
<dbReference type="Gene3D" id="2.50.20.10">
    <property type="entry name" value="Lipoprotein localisation LolA/LolB/LppX"/>
    <property type="match status" value="1"/>
</dbReference>
<reference evidence="2 3" key="1">
    <citation type="submission" date="2018-01" db="EMBL/GenBank/DDBJ databases">
        <title>Draft Genome Sequence of Komagataeibacter maltaceti LMG 1529, a Vinegar Producing Acetic Acid Bacterium Isolated from Malt Vinegar Brewery Acetifiers.</title>
        <authorList>
            <person name="Zhang Q."/>
            <person name="Hollensteiner J."/>
            <person name="Poehlein A."/>
            <person name="Daniel R."/>
        </authorList>
    </citation>
    <scope>NUCLEOTIDE SEQUENCE [LARGE SCALE GENOMIC DNA]</scope>
    <source>
        <strain evidence="2 3">LMG 1529</strain>
    </source>
</reference>
<evidence type="ECO:0000313" key="3">
    <source>
        <dbReference type="Proteomes" id="UP000237344"/>
    </source>
</evidence>
<gene>
    <name evidence="2" type="ORF">KMAL_01600</name>
</gene>
<name>A0A2S3W5W9_9PROT</name>
<proteinExistence type="predicted"/>
<dbReference type="AlphaFoldDB" id="A0A2S3W5W9"/>
<keyword evidence="1" id="KW-0732">Signal</keyword>
<dbReference type="PANTHER" id="PTHR35869:SF1">
    <property type="entry name" value="OUTER-MEMBRANE LIPOPROTEIN CARRIER PROTEIN"/>
    <property type="match status" value="1"/>
</dbReference>
<dbReference type="CDD" id="cd16325">
    <property type="entry name" value="LolA"/>
    <property type="match status" value="1"/>
</dbReference>
<keyword evidence="3" id="KW-1185">Reference proteome</keyword>
<evidence type="ECO:0000313" key="2">
    <source>
        <dbReference type="EMBL" id="POF64265.1"/>
    </source>
</evidence>
<dbReference type="EMBL" id="POTC01000001">
    <property type="protein sequence ID" value="POF64265.1"/>
    <property type="molecule type" value="Genomic_DNA"/>
</dbReference>